<dbReference type="Gene3D" id="2.40.70.10">
    <property type="entry name" value="Acid Proteases"/>
    <property type="match status" value="2"/>
</dbReference>
<accession>A0ABX0JNG1</accession>
<dbReference type="CDD" id="cd05483">
    <property type="entry name" value="retropepsin_like_bacteria"/>
    <property type="match status" value="1"/>
</dbReference>
<keyword evidence="2" id="KW-0732">Signal</keyword>
<comment type="caution">
    <text evidence="4">The sequence shown here is derived from an EMBL/GenBank/DDBJ whole genome shotgun (WGS) entry which is preliminary data.</text>
</comment>
<evidence type="ECO:0000313" key="5">
    <source>
        <dbReference type="Proteomes" id="UP000635278"/>
    </source>
</evidence>
<evidence type="ECO:0000313" key="4">
    <source>
        <dbReference type="EMBL" id="NHN84540.1"/>
    </source>
</evidence>
<feature type="chain" id="PRO_5047071843" description="Peptidase A2 domain-containing protein" evidence="2">
    <location>
        <begin position="37"/>
        <end position="333"/>
    </location>
</feature>
<name>A0ABX0JNG1_9PROT</name>
<keyword evidence="1" id="KW-0378">Hydrolase</keyword>
<dbReference type="Pfam" id="PF13650">
    <property type="entry name" value="Asp_protease_2"/>
    <property type="match status" value="2"/>
</dbReference>
<gene>
    <name evidence="4" type="ORF">GOB93_07765</name>
</gene>
<keyword evidence="5" id="KW-1185">Reference proteome</keyword>
<feature type="signal peptide" evidence="2">
    <location>
        <begin position="1"/>
        <end position="36"/>
    </location>
</feature>
<dbReference type="SUPFAM" id="SSF50630">
    <property type="entry name" value="Acid proteases"/>
    <property type="match status" value="2"/>
</dbReference>
<evidence type="ECO:0000256" key="1">
    <source>
        <dbReference type="ARBA" id="ARBA00022801"/>
    </source>
</evidence>
<dbReference type="PROSITE" id="PS50175">
    <property type="entry name" value="ASP_PROT_RETROV"/>
    <property type="match status" value="2"/>
</dbReference>
<evidence type="ECO:0000259" key="3">
    <source>
        <dbReference type="PROSITE" id="PS50175"/>
    </source>
</evidence>
<protein>
    <recommendedName>
        <fullName evidence="3">Peptidase A2 domain-containing protein</fullName>
    </recommendedName>
</protein>
<organism evidence="4 5">
    <name type="scientific">Acetobacter musti</name>
    <dbReference type="NCBI Taxonomy" id="864732"/>
    <lineage>
        <taxon>Bacteria</taxon>
        <taxon>Pseudomonadati</taxon>
        <taxon>Pseudomonadota</taxon>
        <taxon>Alphaproteobacteria</taxon>
        <taxon>Acetobacterales</taxon>
        <taxon>Acetobacteraceae</taxon>
        <taxon>Acetobacter</taxon>
    </lineage>
</organism>
<reference evidence="4 5" key="1">
    <citation type="journal article" date="2020" name="Int. J. Syst. Evol. Microbiol.">
        <title>Novel acetic acid bacteria from cider fermentations: Acetobacter conturbans sp. nov. and Acetobacter fallax sp. nov.</title>
        <authorList>
            <person name="Sombolestani A.S."/>
            <person name="Cleenwerck I."/>
            <person name="Cnockaert M."/>
            <person name="Borremans W."/>
            <person name="Wieme A.D."/>
            <person name="De Vuyst L."/>
            <person name="Vandamme P."/>
        </authorList>
    </citation>
    <scope>NUCLEOTIDE SEQUENCE [LARGE SCALE GENOMIC DNA]</scope>
    <source>
        <strain evidence="4 5">LMG 30640</strain>
    </source>
</reference>
<feature type="domain" description="Peptidase A2" evidence="3">
    <location>
        <begin position="67"/>
        <end position="158"/>
    </location>
</feature>
<dbReference type="EMBL" id="WOTB01000008">
    <property type="protein sequence ID" value="NHN84540.1"/>
    <property type="molecule type" value="Genomic_DNA"/>
</dbReference>
<dbReference type="InterPro" id="IPR001995">
    <property type="entry name" value="Peptidase_A2_cat"/>
</dbReference>
<sequence length="333" mass="35038">MFFPRDATGPGRPGLLIALATLCAAALTTPLPPAVAATCSPQKQTELPLRNDLGFLSAPVAVSGKTVSLIIDTGSEGSLISPWFAQSVNLPPDPHARTHVSGTGGSAGVVPNVIAPSLRLGDTEFGPVSLPLGVLPGRPNIHPPVEGLLGGDILGRDILEIDAPGGRMAFWSTPPGCPEVPPPQETEGEGGKPLHVQPLHWQELKAEFRDQRALLHVSLDGHDITALLDSGARSRIVSRTAAEAAGVTEDALAIDPGGTTSGVDGRISVYRWHRFHSLTVGTETEHNPVLTVSPISENVDMLLGSDWFSTHRVWISYRQGKVFAATVAPRKGP</sequence>
<dbReference type="Proteomes" id="UP000635278">
    <property type="component" value="Unassembled WGS sequence"/>
</dbReference>
<dbReference type="InterPro" id="IPR034122">
    <property type="entry name" value="Retropepsin-like_bacterial"/>
</dbReference>
<dbReference type="InterPro" id="IPR021109">
    <property type="entry name" value="Peptidase_aspartic_dom_sf"/>
</dbReference>
<proteinExistence type="predicted"/>
<evidence type="ECO:0000256" key="2">
    <source>
        <dbReference type="SAM" id="SignalP"/>
    </source>
</evidence>
<feature type="domain" description="Peptidase A2" evidence="3">
    <location>
        <begin position="224"/>
        <end position="307"/>
    </location>
</feature>